<dbReference type="InterPro" id="IPR008266">
    <property type="entry name" value="Tyr_kinase_AS"/>
</dbReference>
<evidence type="ECO:0000256" key="5">
    <source>
        <dbReference type="ARBA" id="ARBA00023136"/>
    </source>
</evidence>
<dbReference type="SUPFAM" id="SSF52058">
    <property type="entry name" value="L domain-like"/>
    <property type="match status" value="3"/>
</dbReference>
<dbReference type="Gene3D" id="3.30.200.20">
    <property type="entry name" value="Phosphorylase Kinase, domain 1"/>
    <property type="match status" value="1"/>
</dbReference>
<dbReference type="InterPro" id="IPR011009">
    <property type="entry name" value="Kinase-like_dom_sf"/>
</dbReference>
<evidence type="ECO:0000313" key="9">
    <source>
        <dbReference type="EMBL" id="PRP81428.1"/>
    </source>
</evidence>
<dbReference type="SMART" id="SM00219">
    <property type="entry name" value="TyrKc"/>
    <property type="match status" value="1"/>
</dbReference>
<dbReference type="Pfam" id="PF13516">
    <property type="entry name" value="LRR_6"/>
    <property type="match status" value="1"/>
</dbReference>
<comment type="caution">
    <text evidence="9">The sequence shown here is derived from an EMBL/GenBank/DDBJ whole genome shotgun (WGS) entry which is preliminary data.</text>
</comment>
<reference evidence="9 10" key="1">
    <citation type="journal article" date="2018" name="Genome Biol. Evol.">
        <title>Multiple Roots of Fruiting Body Formation in Amoebozoa.</title>
        <authorList>
            <person name="Hillmann F."/>
            <person name="Forbes G."/>
            <person name="Novohradska S."/>
            <person name="Ferling I."/>
            <person name="Riege K."/>
            <person name="Groth M."/>
            <person name="Westermann M."/>
            <person name="Marz M."/>
            <person name="Spaller T."/>
            <person name="Winckler T."/>
            <person name="Schaap P."/>
            <person name="Glockner G."/>
        </authorList>
    </citation>
    <scope>NUCLEOTIDE SEQUENCE [LARGE SCALE GENOMIC DNA]</scope>
    <source>
        <strain evidence="9 10">Jena</strain>
    </source>
</reference>
<protein>
    <submittedName>
        <fullName evidence="9">Putative leucine-rich repeat receptor-like protein kinase</fullName>
    </submittedName>
</protein>
<dbReference type="SMART" id="SM00369">
    <property type="entry name" value="LRR_TYP"/>
    <property type="match status" value="9"/>
</dbReference>
<keyword evidence="1" id="KW-0433">Leucine-rich repeat</keyword>
<evidence type="ECO:0000256" key="4">
    <source>
        <dbReference type="ARBA" id="ARBA00022840"/>
    </source>
</evidence>
<accession>A0A2P6NBW4</accession>
<dbReference type="CDD" id="cd13999">
    <property type="entry name" value="STKc_MAP3K-like"/>
    <property type="match status" value="1"/>
</dbReference>
<feature type="transmembrane region" description="Helical" evidence="7">
    <location>
        <begin position="1090"/>
        <end position="1112"/>
    </location>
</feature>
<dbReference type="PROSITE" id="PS00107">
    <property type="entry name" value="PROTEIN_KINASE_ATP"/>
    <property type="match status" value="1"/>
</dbReference>
<dbReference type="GO" id="GO:0004713">
    <property type="term" value="F:protein tyrosine kinase activity"/>
    <property type="evidence" value="ECO:0007669"/>
    <property type="project" value="InterPro"/>
</dbReference>
<dbReference type="Pfam" id="PF13855">
    <property type="entry name" value="LRR_8"/>
    <property type="match status" value="1"/>
</dbReference>
<dbReference type="InParanoid" id="A0A2P6NBW4"/>
<dbReference type="SMART" id="SM00220">
    <property type="entry name" value="S_TKc"/>
    <property type="match status" value="1"/>
</dbReference>
<keyword evidence="3 6" id="KW-0547">Nucleotide-binding</keyword>
<dbReference type="InterPro" id="IPR032675">
    <property type="entry name" value="LRR_dom_sf"/>
</dbReference>
<dbReference type="PRINTS" id="PR00109">
    <property type="entry name" value="TYRKINASE"/>
</dbReference>
<keyword evidence="7" id="KW-1133">Transmembrane helix</keyword>
<feature type="domain" description="Protein kinase" evidence="8">
    <location>
        <begin position="1148"/>
        <end position="1401"/>
    </location>
</feature>
<dbReference type="Gene3D" id="1.10.510.10">
    <property type="entry name" value="Transferase(Phosphotransferase) domain 1"/>
    <property type="match status" value="1"/>
</dbReference>
<sequence length="1473" mass="164822">MFPDPFILHSVATGSTLSSSSYISCNSIPPSPGKNAWSILFLLCLTVGYGLNETEVLVDFFGQTGGIYWYNHTNWNETDACNYHGVTCLNGTVTELHLEFNHLEGILPDVIGYLVNLKTLNLSSNFLSGSIPSSLGNLYHLEHLDLGFNQFEGTLPDIFLNKYFLSTIVLSNNLFNGPLPPTLLNLPSLLVLDVSMNYFDGTLPELGSSVYLAFLYVNQNRFFGTIPLSWRNLINIYYLRMDNNQLEGTLNGYFEESQTLQLWAAGFNFFSGSIPDIFRHNVFIFYAGYNQLTGNLPPSFYTSQKVQYLLVNKRMKNRLSGELSPDIGNVSSLTHLWLWTNDFSGPLPSTLGNLKSLSQLALFQNMFSGPIPREISQARNLTYFDIYDNQMSGPLPSEIGDMTSLQVLSIGSNNFTSTVPLTFGKLYGLLTLTIDSNPQLNGSLDFFVGMYSLYRFDASFCDFSGQIPTWVVNMNILNSFTVTNCRLTGYLPDFSPYANISQIDISNNNITGILPKQLGTDLRILDVSHNNIGGYIRLEWKKYNNMTTLLLNDNDIGNSGTAVLDNNLSILQSLQKLQIFDASNNQLSGTLKIDAFDYSDGLEEIHLSVSFSLRCKDSFIIQGNNLTGYVVISAGMLAMPKLRIFDLSDNRLVGSLPFYLAYCPLITYINMSRNELSDVFPTVYKYLRNLNTLDVSYNRLVGSLPLSIGSWYNLQTLCFQNNMLEGQLPSSLGKLVKLTTLELSNNNLSSDSLSFISTMQQLHSLTLSNNSICADIPTVLPPNIHTFDLSNNDLYGVIPDSIYSLHYLDVLILRNNRLNGTIKRFVSDPMTVDLSHNDLTGDLSFLSQLSSISELRLNSNYLSGTIPSLAGRKNLAVFDLSHNLLVGQIPDFIQMLSLKVLNVSSNLLNGSLPLLTWDISLSIYDVSHNNIQYARQSTMLTSELTCHTNGNPLRCPVADVYLQRCNSTCTVVGKNEVDTLQYHMDGSIERFNSTRFLQVLANLSGIDMGRLSILNVREGSVIATVQISPADGRMTNQGSVEDSIDILKSIPESVYRDSGYLLLDPVGTPISVPVSTTILDRGDDRSLGPILGGVLSGFLVLIVIMAVVFIVYRHHIRKESFTRQLMLVDLKVLNTDMVKKSIINYEELKNMQMIGCGAFGIVYRAKWRETQVAVKQIKSELITQKQLEAFLKEVFIWQGLKVHPNIVTFIGVTFPPQPLSMVTEFCHMGSLYEHLRKVECTMEEKLKFIGEIALGMLHLHKEKVIHRDLAVRNILLSRHMEAKVSDFGLSREQENTEEVSQTTSYIGPVKWMAPEAISSRHYSIKSDVYSFGIVIWEIVQVEEPWEGEAAVNVAMRVVKEGARLTIPDGCPSQLSDLMERCWKTDHTERPDFQDICDVLGMTSSDDEGEAIHSEKFSDGYFVPDSDVPPTDSGYIFAKIDEVNEDKRGEGKEEEKASYSHSEYIVPVIEQKVL</sequence>
<dbReference type="InterPro" id="IPR001611">
    <property type="entry name" value="Leu-rich_rpt"/>
</dbReference>
<proteinExistence type="predicted"/>
<keyword evidence="9" id="KW-0808">Transferase</keyword>
<dbReference type="InterPro" id="IPR050647">
    <property type="entry name" value="Plant_LRR-RLKs"/>
</dbReference>
<dbReference type="Gene3D" id="3.80.10.10">
    <property type="entry name" value="Ribonuclease Inhibitor"/>
    <property type="match status" value="8"/>
</dbReference>
<keyword evidence="4 6" id="KW-0067">ATP-binding</keyword>
<dbReference type="EMBL" id="MDYQ01000125">
    <property type="protein sequence ID" value="PRP81428.1"/>
    <property type="molecule type" value="Genomic_DNA"/>
</dbReference>
<evidence type="ECO:0000256" key="6">
    <source>
        <dbReference type="PROSITE-ProRule" id="PRU10141"/>
    </source>
</evidence>
<dbReference type="FunFam" id="3.80.10.10:FF:000383">
    <property type="entry name" value="Leucine-rich repeat receptor protein kinase EMS1"/>
    <property type="match status" value="2"/>
</dbReference>
<dbReference type="PROSITE" id="PS50011">
    <property type="entry name" value="PROTEIN_KINASE_DOM"/>
    <property type="match status" value="1"/>
</dbReference>
<dbReference type="InterPro" id="IPR000719">
    <property type="entry name" value="Prot_kinase_dom"/>
</dbReference>
<dbReference type="SUPFAM" id="SSF56112">
    <property type="entry name" value="Protein kinase-like (PK-like)"/>
    <property type="match status" value="1"/>
</dbReference>
<dbReference type="InterPro" id="IPR001245">
    <property type="entry name" value="Ser-Thr/Tyr_kinase_cat_dom"/>
</dbReference>
<dbReference type="PROSITE" id="PS00109">
    <property type="entry name" value="PROTEIN_KINASE_TYR"/>
    <property type="match status" value="1"/>
</dbReference>
<evidence type="ECO:0000313" key="10">
    <source>
        <dbReference type="Proteomes" id="UP000241769"/>
    </source>
</evidence>
<feature type="binding site" evidence="6">
    <location>
        <position position="1175"/>
    </location>
    <ligand>
        <name>ATP</name>
        <dbReference type="ChEBI" id="CHEBI:30616"/>
    </ligand>
</feature>
<dbReference type="Pfam" id="PF07714">
    <property type="entry name" value="PK_Tyr_Ser-Thr"/>
    <property type="match status" value="1"/>
</dbReference>
<keyword evidence="9" id="KW-0418">Kinase</keyword>
<evidence type="ECO:0000256" key="7">
    <source>
        <dbReference type="SAM" id="Phobius"/>
    </source>
</evidence>
<dbReference type="PANTHER" id="PTHR48056">
    <property type="entry name" value="LRR RECEPTOR-LIKE SERINE/THREONINE-PROTEIN KINASE-RELATED"/>
    <property type="match status" value="1"/>
</dbReference>
<dbReference type="Pfam" id="PF00560">
    <property type="entry name" value="LRR_1"/>
    <property type="match status" value="5"/>
</dbReference>
<evidence type="ECO:0000259" key="8">
    <source>
        <dbReference type="PROSITE" id="PS50011"/>
    </source>
</evidence>
<evidence type="ECO:0000256" key="3">
    <source>
        <dbReference type="ARBA" id="ARBA00022741"/>
    </source>
</evidence>
<dbReference type="Proteomes" id="UP000241769">
    <property type="component" value="Unassembled WGS sequence"/>
</dbReference>
<dbReference type="PROSITE" id="PS51450">
    <property type="entry name" value="LRR"/>
    <property type="match status" value="2"/>
</dbReference>
<evidence type="ECO:0000256" key="2">
    <source>
        <dbReference type="ARBA" id="ARBA00022737"/>
    </source>
</evidence>
<dbReference type="PANTHER" id="PTHR48056:SF81">
    <property type="entry name" value="RECEPTOR PROTEIN-TYROSINE KINASE CEPR1"/>
    <property type="match status" value="1"/>
</dbReference>
<dbReference type="GO" id="GO:0005524">
    <property type="term" value="F:ATP binding"/>
    <property type="evidence" value="ECO:0007669"/>
    <property type="project" value="UniProtKB-UniRule"/>
</dbReference>
<evidence type="ECO:0000256" key="1">
    <source>
        <dbReference type="ARBA" id="ARBA00022614"/>
    </source>
</evidence>
<keyword evidence="9" id="KW-0675">Receptor</keyword>
<dbReference type="InterPro" id="IPR020635">
    <property type="entry name" value="Tyr_kinase_cat_dom"/>
</dbReference>
<gene>
    <name evidence="9" type="ORF">PROFUN_10958</name>
</gene>
<keyword evidence="5 7" id="KW-0472">Membrane</keyword>
<dbReference type="FunFam" id="3.80.10.10:FF:000095">
    <property type="entry name" value="LRR receptor-like serine/threonine-protein kinase GSO1"/>
    <property type="match status" value="1"/>
</dbReference>
<dbReference type="InterPro" id="IPR017441">
    <property type="entry name" value="Protein_kinase_ATP_BS"/>
</dbReference>
<organism evidence="9 10">
    <name type="scientific">Planoprotostelium fungivorum</name>
    <dbReference type="NCBI Taxonomy" id="1890364"/>
    <lineage>
        <taxon>Eukaryota</taxon>
        <taxon>Amoebozoa</taxon>
        <taxon>Evosea</taxon>
        <taxon>Variosea</taxon>
        <taxon>Cavosteliida</taxon>
        <taxon>Cavosteliaceae</taxon>
        <taxon>Planoprotostelium</taxon>
    </lineage>
</organism>
<dbReference type="InterPro" id="IPR003591">
    <property type="entry name" value="Leu-rich_rpt_typical-subtyp"/>
</dbReference>
<dbReference type="OrthoDB" id="513688at2759"/>
<keyword evidence="10" id="KW-1185">Reference proteome</keyword>
<keyword evidence="7" id="KW-0812">Transmembrane</keyword>
<keyword evidence="2" id="KW-0677">Repeat</keyword>
<name>A0A2P6NBW4_9EUKA</name>